<keyword evidence="3" id="KW-1185">Reference proteome</keyword>
<evidence type="ECO:0000313" key="3">
    <source>
        <dbReference type="Proteomes" id="UP000534306"/>
    </source>
</evidence>
<evidence type="ECO:0000313" key="2">
    <source>
        <dbReference type="EMBL" id="NOL44452.1"/>
    </source>
</evidence>
<protein>
    <submittedName>
        <fullName evidence="1">Branched-subunit amino acid aminotransferase/4-amino-4-deoxychorismate lyase</fullName>
    </submittedName>
    <submittedName>
        <fullName evidence="2">Class IV aminotransferase</fullName>
    </submittedName>
</protein>
<dbReference type="Proteomes" id="UP000553957">
    <property type="component" value="Unassembled WGS sequence"/>
</dbReference>
<keyword evidence="2" id="KW-0808">Transferase</keyword>
<dbReference type="Gene3D" id="3.20.10.10">
    <property type="entry name" value="D-amino Acid Aminotransferase, subunit A, domain 2"/>
    <property type="match status" value="1"/>
</dbReference>
<dbReference type="Proteomes" id="UP000534306">
    <property type="component" value="Unassembled WGS sequence"/>
</dbReference>
<accession>A0A7Y4L500</accession>
<keyword evidence="1" id="KW-0456">Lyase</keyword>
<reference evidence="1 4" key="2">
    <citation type="submission" date="2020-08" db="EMBL/GenBank/DDBJ databases">
        <title>Sequencing the genomes of 1000 actinobacteria strains.</title>
        <authorList>
            <person name="Klenk H.-P."/>
        </authorList>
    </citation>
    <scope>NUCLEOTIDE SEQUENCE [LARGE SCALE GENOMIC DNA]</scope>
    <source>
        <strain evidence="1 4">DSM 15626</strain>
    </source>
</reference>
<dbReference type="InterPro" id="IPR036038">
    <property type="entry name" value="Aminotransferase-like"/>
</dbReference>
<reference evidence="2 3" key="1">
    <citation type="submission" date="2020-05" db="EMBL/GenBank/DDBJ databases">
        <title>Genome sequence of Kribbella sandramycini ATCC 39419.</title>
        <authorList>
            <person name="Maclea K.S."/>
            <person name="Fair J.L."/>
        </authorList>
    </citation>
    <scope>NUCLEOTIDE SEQUENCE [LARGE SCALE GENOMIC DNA]</scope>
    <source>
        <strain evidence="2 3">ATCC 39419</strain>
    </source>
</reference>
<evidence type="ECO:0000313" key="1">
    <source>
        <dbReference type="EMBL" id="MBB6571810.1"/>
    </source>
</evidence>
<dbReference type="EMBL" id="JABJRC010000008">
    <property type="protein sequence ID" value="NOL44452.1"/>
    <property type="molecule type" value="Genomic_DNA"/>
</dbReference>
<gene>
    <name evidence="1" type="ORF">HNR71_007447</name>
    <name evidence="2" type="ORF">HPO96_29815</name>
</gene>
<name>A0A7Y4L500_9ACTN</name>
<dbReference type="GO" id="GO:0016829">
    <property type="term" value="F:lyase activity"/>
    <property type="evidence" value="ECO:0007669"/>
    <property type="project" value="UniProtKB-KW"/>
</dbReference>
<dbReference type="InterPro" id="IPR001544">
    <property type="entry name" value="Aminotrans_IV"/>
</dbReference>
<proteinExistence type="predicted"/>
<evidence type="ECO:0000313" key="4">
    <source>
        <dbReference type="Proteomes" id="UP000553957"/>
    </source>
</evidence>
<dbReference type="SUPFAM" id="SSF56752">
    <property type="entry name" value="D-aminoacid aminotransferase-like PLP-dependent enzymes"/>
    <property type="match status" value="1"/>
</dbReference>
<dbReference type="RefSeq" id="WP_171677685.1">
    <property type="nucleotide sequence ID" value="NZ_BAAAGT010000009.1"/>
</dbReference>
<dbReference type="AlphaFoldDB" id="A0A7Y4L500"/>
<dbReference type="GO" id="GO:0008483">
    <property type="term" value="F:transaminase activity"/>
    <property type="evidence" value="ECO:0007669"/>
    <property type="project" value="UniProtKB-KW"/>
</dbReference>
<dbReference type="Pfam" id="PF01063">
    <property type="entry name" value="Aminotran_4"/>
    <property type="match status" value="1"/>
</dbReference>
<sequence>MSGLLVADSFLVVDGGVRGLDLHRERFVGSCAAAGVDAVAFWEQQINRLPGFGRWFPRFELRDTGELAVQRRPAPPTGGRVRVALHEGPDPRTSPRVKGPDLALLGKLKDAAPHRADELVLLDSDGTVLEAAYAAIAWWEGETLCFPPPTSPLLPSVTATLLQSLATTHNTPTAHHARTPADLQSTEVWLLNSLHGIRPVHAWNNSPIDPLPNSTAPHWQSHLHSLTKPI</sequence>
<keyword evidence="2" id="KW-0032">Aminotransferase</keyword>
<dbReference type="InterPro" id="IPR043132">
    <property type="entry name" value="BCAT-like_C"/>
</dbReference>
<dbReference type="EMBL" id="JACHKF010000001">
    <property type="protein sequence ID" value="MBB6571810.1"/>
    <property type="molecule type" value="Genomic_DNA"/>
</dbReference>
<organism evidence="2 3">
    <name type="scientific">Kribbella sandramycini</name>
    <dbReference type="NCBI Taxonomy" id="60450"/>
    <lineage>
        <taxon>Bacteria</taxon>
        <taxon>Bacillati</taxon>
        <taxon>Actinomycetota</taxon>
        <taxon>Actinomycetes</taxon>
        <taxon>Propionibacteriales</taxon>
        <taxon>Kribbellaceae</taxon>
        <taxon>Kribbella</taxon>
    </lineage>
</organism>
<comment type="caution">
    <text evidence="2">The sequence shown here is derived from an EMBL/GenBank/DDBJ whole genome shotgun (WGS) entry which is preliminary data.</text>
</comment>